<dbReference type="InterPro" id="IPR009057">
    <property type="entry name" value="Homeodomain-like_sf"/>
</dbReference>
<comment type="caution">
    <text evidence="3">The sequence shown here is derived from an EMBL/GenBank/DDBJ whole genome shotgun (WGS) entry which is preliminary data.</text>
</comment>
<name>A0AA88HLW3_ARTSF</name>
<evidence type="ECO:0000313" key="4">
    <source>
        <dbReference type="Proteomes" id="UP001187531"/>
    </source>
</evidence>
<reference evidence="3" key="1">
    <citation type="submission" date="2023-07" db="EMBL/GenBank/DDBJ databases">
        <title>Chromosome-level genome assembly of Artemia franciscana.</title>
        <authorList>
            <person name="Jo E."/>
        </authorList>
    </citation>
    <scope>NUCLEOTIDE SEQUENCE</scope>
    <source>
        <tissue evidence="3">Whole body</tissue>
    </source>
</reference>
<evidence type="ECO:0008006" key="5">
    <source>
        <dbReference type="Google" id="ProtNLM"/>
    </source>
</evidence>
<protein>
    <recommendedName>
        <fullName evidence="5">HTH psq-type domain-containing protein</fullName>
    </recommendedName>
</protein>
<dbReference type="AlphaFoldDB" id="A0AA88HLW3"/>
<proteinExistence type="predicted"/>
<dbReference type="Proteomes" id="UP001187531">
    <property type="component" value="Unassembled WGS sequence"/>
</dbReference>
<evidence type="ECO:0000256" key="1">
    <source>
        <dbReference type="ARBA" id="ARBA00004123"/>
    </source>
</evidence>
<comment type="subcellular location">
    <subcellularLocation>
        <location evidence="1">Nucleus</location>
    </subcellularLocation>
</comment>
<gene>
    <name evidence="3" type="ORF">QYM36_012842</name>
</gene>
<evidence type="ECO:0000313" key="3">
    <source>
        <dbReference type="EMBL" id="KAK2711845.1"/>
    </source>
</evidence>
<sequence length="335" mass="38652">MIIHLRNMPTINLTNTEFEAQASLRTFIAIRLKGLTVNLSIIQVYAPDSSHSDDASKGFYNFKASQIPFCEDMVLKTEERSHTGNGIFPSPSDVGNKTPEKSPEVPYWASERRLDSQPLQDESRFDSKNSHREFFNESRGNRFRRVNKSTEIFLQTAEGISSTIPRNRKRELGSRTYADYTTQTLENALRDIKNGKLTQRAPAEEYRIPRSTLINKLVKHLRRDIGSPTVLNEEEEKYFVHTMCYLSESGFSLDRYDLRFLLESYLDKCGRTVKKFDGNLPGMEWVRSFLKRHTVLSERLASNIKRKRAEVGPDTISGYFNYLKEELEGVDPENV</sequence>
<dbReference type="GO" id="GO:0005634">
    <property type="term" value="C:nucleus"/>
    <property type="evidence" value="ECO:0007669"/>
    <property type="project" value="UniProtKB-SubCell"/>
</dbReference>
<keyword evidence="4" id="KW-1185">Reference proteome</keyword>
<feature type="region of interest" description="Disordered" evidence="2">
    <location>
        <begin position="80"/>
        <end position="133"/>
    </location>
</feature>
<feature type="compositionally biased region" description="Basic and acidic residues" evidence="2">
    <location>
        <begin position="110"/>
        <end position="133"/>
    </location>
</feature>
<dbReference type="EMBL" id="JAVRJZ010000016">
    <property type="protein sequence ID" value="KAK2711845.1"/>
    <property type="molecule type" value="Genomic_DNA"/>
</dbReference>
<dbReference type="SUPFAM" id="SSF46689">
    <property type="entry name" value="Homeodomain-like"/>
    <property type="match status" value="1"/>
</dbReference>
<accession>A0AA88HLW3</accession>
<dbReference type="Gene3D" id="1.10.10.60">
    <property type="entry name" value="Homeodomain-like"/>
    <property type="match status" value="1"/>
</dbReference>
<organism evidence="3 4">
    <name type="scientific">Artemia franciscana</name>
    <name type="common">Brine shrimp</name>
    <name type="synonym">Artemia sanfranciscana</name>
    <dbReference type="NCBI Taxonomy" id="6661"/>
    <lineage>
        <taxon>Eukaryota</taxon>
        <taxon>Metazoa</taxon>
        <taxon>Ecdysozoa</taxon>
        <taxon>Arthropoda</taxon>
        <taxon>Crustacea</taxon>
        <taxon>Branchiopoda</taxon>
        <taxon>Anostraca</taxon>
        <taxon>Artemiidae</taxon>
        <taxon>Artemia</taxon>
    </lineage>
</organism>
<evidence type="ECO:0000256" key="2">
    <source>
        <dbReference type="SAM" id="MobiDB-lite"/>
    </source>
</evidence>